<evidence type="ECO:0000313" key="1">
    <source>
        <dbReference type="EMBL" id="KAI3791725.1"/>
    </source>
</evidence>
<dbReference type="Proteomes" id="UP001055811">
    <property type="component" value="Linkage Group LG01"/>
</dbReference>
<dbReference type="EMBL" id="CM042009">
    <property type="protein sequence ID" value="KAI3791725.1"/>
    <property type="molecule type" value="Genomic_DNA"/>
</dbReference>
<gene>
    <name evidence="1" type="ORF">L2E82_05587</name>
</gene>
<reference evidence="2" key="1">
    <citation type="journal article" date="2022" name="Mol. Ecol. Resour.">
        <title>The genomes of chicory, endive, great burdock and yacon provide insights into Asteraceae palaeo-polyploidization history and plant inulin production.</title>
        <authorList>
            <person name="Fan W."/>
            <person name="Wang S."/>
            <person name="Wang H."/>
            <person name="Wang A."/>
            <person name="Jiang F."/>
            <person name="Liu H."/>
            <person name="Zhao H."/>
            <person name="Xu D."/>
            <person name="Zhang Y."/>
        </authorList>
    </citation>
    <scope>NUCLEOTIDE SEQUENCE [LARGE SCALE GENOMIC DNA]</scope>
    <source>
        <strain evidence="2">cv. Punajuju</strain>
    </source>
</reference>
<keyword evidence="2" id="KW-1185">Reference proteome</keyword>
<evidence type="ECO:0000313" key="2">
    <source>
        <dbReference type="Proteomes" id="UP001055811"/>
    </source>
</evidence>
<name>A0ACB9H8S3_CICIN</name>
<proteinExistence type="predicted"/>
<comment type="caution">
    <text evidence="1">The sequence shown here is derived from an EMBL/GenBank/DDBJ whole genome shotgun (WGS) entry which is preliminary data.</text>
</comment>
<reference evidence="1 2" key="2">
    <citation type="journal article" date="2022" name="Mol. Ecol. Resour.">
        <title>The genomes of chicory, endive, great burdock and yacon provide insights into Asteraceae paleo-polyploidization history and plant inulin production.</title>
        <authorList>
            <person name="Fan W."/>
            <person name="Wang S."/>
            <person name="Wang H."/>
            <person name="Wang A."/>
            <person name="Jiang F."/>
            <person name="Liu H."/>
            <person name="Zhao H."/>
            <person name="Xu D."/>
            <person name="Zhang Y."/>
        </authorList>
    </citation>
    <scope>NUCLEOTIDE SEQUENCE [LARGE SCALE GENOMIC DNA]</scope>
    <source>
        <strain evidence="2">cv. Punajuju</strain>
        <tissue evidence="1">Leaves</tissue>
    </source>
</reference>
<accession>A0ACB9H8S3</accession>
<protein>
    <submittedName>
        <fullName evidence="1">Uncharacterized protein</fullName>
    </submittedName>
</protein>
<sequence>MAAAARCCCRRRGEEGGGAATMRWWSLGSVFALNRKKDRAVRTGRHGDGRNKAATTAADDRRPGDDGAGALAAVDVADENLQKGARTSVNPDF</sequence>
<organism evidence="1 2">
    <name type="scientific">Cichorium intybus</name>
    <name type="common">Chicory</name>
    <dbReference type="NCBI Taxonomy" id="13427"/>
    <lineage>
        <taxon>Eukaryota</taxon>
        <taxon>Viridiplantae</taxon>
        <taxon>Streptophyta</taxon>
        <taxon>Embryophyta</taxon>
        <taxon>Tracheophyta</taxon>
        <taxon>Spermatophyta</taxon>
        <taxon>Magnoliopsida</taxon>
        <taxon>eudicotyledons</taxon>
        <taxon>Gunneridae</taxon>
        <taxon>Pentapetalae</taxon>
        <taxon>asterids</taxon>
        <taxon>campanulids</taxon>
        <taxon>Asterales</taxon>
        <taxon>Asteraceae</taxon>
        <taxon>Cichorioideae</taxon>
        <taxon>Cichorieae</taxon>
        <taxon>Cichoriinae</taxon>
        <taxon>Cichorium</taxon>
    </lineage>
</organism>